<sequence length="552" mass="60604">MSPQKHHLRRVGGAVVTTLAALLVFLALVMPDQITRLPPGNFWLNALVRIPIEALVAIAVLLALPERGRRIVATALGALLGLLTLVKIVDMGFFAVLAREFDPVLDWVLFNDGYHFLEDSIGEGGALAVAAGAVLLAGVLLVSLTLAVRRLTGILARHAHPTRHTVFAFSAAWIVLAVLGIQIVGGVPVASQTAAELARNTALKVPQDLADRKKFEQEVLVDDFRDLPNDQLLTALRGKDVIFGFVESYGRDALENHEFNAPVLRQVTVGDRQLESAGFASRSGYLSSPTLGGGSWLAHATFHSGLWIDNQQRYRSVVATDRLTLTSAFKRAGFRSVGVEPGITFAWPEGQFYGFDQVWDSHRLDYRGPALSWSTMPDQYVLRQFHRFEYGKAKRKPLMAEITLTSSHTPWAPVPSMLDWDKLGDGSVYGPMIKSAEPASSVWKDQEKIKQAYAQSVAYSIDTLVSYAARYGDDNLVLVLLGDHQPNTMVVGQNAGRDVPISIIAKDPKVLDRIKDWGWNEGLAPAAAAPVWPMNEFRDRFLTAYSPEGEPH</sequence>
<comment type="caution">
    <text evidence="2">The sequence shown here is derived from an EMBL/GenBank/DDBJ whole genome shotgun (WGS) entry which is preliminary data.</text>
</comment>
<keyword evidence="3" id="KW-1185">Reference proteome</keyword>
<keyword evidence="1" id="KW-0472">Membrane</keyword>
<dbReference type="Proteomes" id="UP000636960">
    <property type="component" value="Unassembled WGS sequence"/>
</dbReference>
<evidence type="ECO:0000313" key="3">
    <source>
        <dbReference type="Proteomes" id="UP000636960"/>
    </source>
</evidence>
<accession>A0A919JTE3</accession>
<dbReference type="RefSeq" id="WP_203778986.1">
    <property type="nucleotide sequence ID" value="NZ_BOMV01000005.1"/>
</dbReference>
<dbReference type="SUPFAM" id="SSF53649">
    <property type="entry name" value="Alkaline phosphatase-like"/>
    <property type="match status" value="1"/>
</dbReference>
<feature type="transmembrane region" description="Helical" evidence="1">
    <location>
        <begin position="71"/>
        <end position="97"/>
    </location>
</feature>
<evidence type="ECO:0000256" key="1">
    <source>
        <dbReference type="SAM" id="Phobius"/>
    </source>
</evidence>
<dbReference type="EMBL" id="BOMV01000005">
    <property type="protein sequence ID" value="GIE93149.1"/>
    <property type="molecule type" value="Genomic_DNA"/>
</dbReference>
<protein>
    <recommendedName>
        <fullName evidence="4">Sulfatase</fullName>
    </recommendedName>
</protein>
<gene>
    <name evidence="2" type="ORF">Ari01nite_06140</name>
</gene>
<evidence type="ECO:0000313" key="2">
    <source>
        <dbReference type="EMBL" id="GIE93149.1"/>
    </source>
</evidence>
<dbReference type="AlphaFoldDB" id="A0A919JTE3"/>
<feature type="transmembrane region" description="Helical" evidence="1">
    <location>
        <begin position="42"/>
        <end position="64"/>
    </location>
</feature>
<dbReference type="InterPro" id="IPR017850">
    <property type="entry name" value="Alkaline_phosphatase_core_sf"/>
</dbReference>
<organism evidence="2 3">
    <name type="scientific">Paractinoplanes rishiriensis</name>
    <dbReference type="NCBI Taxonomy" id="1050105"/>
    <lineage>
        <taxon>Bacteria</taxon>
        <taxon>Bacillati</taxon>
        <taxon>Actinomycetota</taxon>
        <taxon>Actinomycetes</taxon>
        <taxon>Micromonosporales</taxon>
        <taxon>Micromonosporaceae</taxon>
        <taxon>Paractinoplanes</taxon>
    </lineage>
</organism>
<dbReference type="Gene3D" id="3.40.720.10">
    <property type="entry name" value="Alkaline Phosphatase, subunit A"/>
    <property type="match status" value="1"/>
</dbReference>
<feature type="transmembrane region" description="Helical" evidence="1">
    <location>
        <begin position="126"/>
        <end position="146"/>
    </location>
</feature>
<feature type="transmembrane region" description="Helical" evidence="1">
    <location>
        <begin position="166"/>
        <end position="190"/>
    </location>
</feature>
<keyword evidence="1" id="KW-0812">Transmembrane</keyword>
<reference evidence="2" key="1">
    <citation type="submission" date="2021-01" db="EMBL/GenBank/DDBJ databases">
        <title>Whole genome shotgun sequence of Actinoplanes rishiriensis NBRC 108556.</title>
        <authorList>
            <person name="Komaki H."/>
            <person name="Tamura T."/>
        </authorList>
    </citation>
    <scope>NUCLEOTIDE SEQUENCE</scope>
    <source>
        <strain evidence="2">NBRC 108556</strain>
    </source>
</reference>
<feature type="transmembrane region" description="Helical" evidence="1">
    <location>
        <begin position="12"/>
        <end position="30"/>
    </location>
</feature>
<keyword evidence="1" id="KW-1133">Transmembrane helix</keyword>
<proteinExistence type="predicted"/>
<evidence type="ECO:0008006" key="4">
    <source>
        <dbReference type="Google" id="ProtNLM"/>
    </source>
</evidence>
<name>A0A919JTE3_9ACTN</name>